<name>X0ZI23_9ZZZZ</name>
<evidence type="ECO:0000313" key="1">
    <source>
        <dbReference type="EMBL" id="GAG47956.1"/>
    </source>
</evidence>
<accession>X0ZI23</accession>
<protein>
    <recommendedName>
        <fullName evidence="2">Amidase domain-containing protein</fullName>
    </recommendedName>
</protein>
<dbReference type="EMBL" id="BARS01058381">
    <property type="protein sequence ID" value="GAG47956.1"/>
    <property type="molecule type" value="Genomic_DNA"/>
</dbReference>
<organism evidence="1">
    <name type="scientific">marine sediment metagenome</name>
    <dbReference type="NCBI Taxonomy" id="412755"/>
    <lineage>
        <taxon>unclassified sequences</taxon>
        <taxon>metagenomes</taxon>
        <taxon>ecological metagenomes</taxon>
    </lineage>
</organism>
<reference evidence="1" key="1">
    <citation type="journal article" date="2014" name="Front. Microbiol.">
        <title>High frequency of phylogenetically diverse reductive dehalogenase-homologous genes in deep subseafloor sedimentary metagenomes.</title>
        <authorList>
            <person name="Kawai M."/>
            <person name="Futagami T."/>
            <person name="Toyoda A."/>
            <person name="Takaki Y."/>
            <person name="Nishi S."/>
            <person name="Hori S."/>
            <person name="Arai W."/>
            <person name="Tsubouchi T."/>
            <person name="Morono Y."/>
            <person name="Uchiyama I."/>
            <person name="Ito T."/>
            <person name="Fujiyama A."/>
            <person name="Inagaki F."/>
            <person name="Takami H."/>
        </authorList>
    </citation>
    <scope>NUCLEOTIDE SEQUENCE</scope>
    <source>
        <strain evidence="1">Expedition CK06-06</strain>
    </source>
</reference>
<comment type="caution">
    <text evidence="1">The sequence shown here is derived from an EMBL/GenBank/DDBJ whole genome shotgun (WGS) entry which is preliminary data.</text>
</comment>
<dbReference type="InterPro" id="IPR036928">
    <property type="entry name" value="AS_sf"/>
</dbReference>
<dbReference type="SUPFAM" id="SSF75304">
    <property type="entry name" value="Amidase signature (AS) enzymes"/>
    <property type="match status" value="1"/>
</dbReference>
<feature type="non-terminal residue" evidence="1">
    <location>
        <position position="71"/>
    </location>
</feature>
<sequence length="71" mass="7983">MRFIMPQMIDISEDILFAPVRELAALLRVRKITSVALTEAYLDRLDKLGPKLNAVVTVTRELALKQAKTAD</sequence>
<dbReference type="Gene3D" id="3.90.1300.10">
    <property type="entry name" value="Amidase signature (AS) domain"/>
    <property type="match status" value="1"/>
</dbReference>
<dbReference type="AlphaFoldDB" id="X0ZI23"/>
<evidence type="ECO:0008006" key="2">
    <source>
        <dbReference type="Google" id="ProtNLM"/>
    </source>
</evidence>
<proteinExistence type="predicted"/>
<gene>
    <name evidence="1" type="ORF">S01H1_85168</name>
</gene>